<organism evidence="2 3">
    <name type="scientific">Nitrosomonas oligotropha</name>
    <dbReference type="NCBI Taxonomy" id="42354"/>
    <lineage>
        <taxon>Bacteria</taxon>
        <taxon>Pseudomonadati</taxon>
        <taxon>Pseudomonadota</taxon>
        <taxon>Betaproteobacteria</taxon>
        <taxon>Nitrosomonadales</taxon>
        <taxon>Nitrosomonadaceae</taxon>
        <taxon>Nitrosomonas</taxon>
    </lineage>
</organism>
<feature type="region of interest" description="Disordered" evidence="1">
    <location>
        <begin position="113"/>
        <end position="141"/>
    </location>
</feature>
<feature type="compositionally biased region" description="Basic residues" evidence="1">
    <location>
        <begin position="131"/>
        <end position="141"/>
    </location>
</feature>
<dbReference type="GO" id="GO:0005829">
    <property type="term" value="C:cytosol"/>
    <property type="evidence" value="ECO:0007669"/>
    <property type="project" value="TreeGrafter"/>
</dbReference>
<dbReference type="GO" id="GO:0045732">
    <property type="term" value="P:positive regulation of protein catabolic process"/>
    <property type="evidence" value="ECO:0007669"/>
    <property type="project" value="TreeGrafter"/>
</dbReference>
<dbReference type="RefSeq" id="WP_107803110.1">
    <property type="nucleotide sequence ID" value="NZ_QAOI01000009.1"/>
</dbReference>
<sequence length="141" mass="15611">MSNNSTKPYLIRSIYEWCIDSGFTPFVSVKAYPELDVPMEYIKNGEIVFNISANAVHGLIINNESLSFDARFNGISRKLDIPLDAVKGIFAKEVNQGIAFPPEDEEIKGEITNEQSRDAVQDSVAAAHPKASGKPKLRIIK</sequence>
<dbReference type="InterPro" id="IPR007481">
    <property type="entry name" value="SspB"/>
</dbReference>
<dbReference type="SUPFAM" id="SSF101738">
    <property type="entry name" value="SspB-like"/>
    <property type="match status" value="1"/>
</dbReference>
<accession>A0A2T5I0H7</accession>
<comment type="caution">
    <text evidence="2">The sequence shown here is derived from an EMBL/GenBank/DDBJ whole genome shotgun (WGS) entry which is preliminary data.</text>
</comment>
<evidence type="ECO:0000313" key="3">
    <source>
        <dbReference type="Proteomes" id="UP000244128"/>
    </source>
</evidence>
<dbReference type="GO" id="GO:0005840">
    <property type="term" value="C:ribosome"/>
    <property type="evidence" value="ECO:0007669"/>
    <property type="project" value="TreeGrafter"/>
</dbReference>
<dbReference type="Pfam" id="PF04386">
    <property type="entry name" value="SspB"/>
    <property type="match status" value="1"/>
</dbReference>
<dbReference type="Gene3D" id="2.30.30.220">
    <property type="entry name" value="SspB-like"/>
    <property type="match status" value="1"/>
</dbReference>
<dbReference type="NCBIfam" id="NF008769">
    <property type="entry name" value="PRK11798.2-5"/>
    <property type="match status" value="1"/>
</dbReference>
<dbReference type="PANTHER" id="PTHR37486:SF1">
    <property type="entry name" value="STRINGENT STARVATION PROTEIN B"/>
    <property type="match status" value="1"/>
</dbReference>
<dbReference type="AlphaFoldDB" id="A0A2T5I0H7"/>
<gene>
    <name evidence="2" type="ORF">C8R26_10988</name>
</gene>
<proteinExistence type="predicted"/>
<dbReference type="PIRSF" id="PIRSF005276">
    <property type="entry name" value="SspB"/>
    <property type="match status" value="1"/>
</dbReference>
<reference evidence="2 3" key="1">
    <citation type="submission" date="2018-04" db="EMBL/GenBank/DDBJ databases">
        <title>Active sludge and wastewater microbial communities from Klosterneuburg, Austria.</title>
        <authorList>
            <person name="Wagner M."/>
        </authorList>
    </citation>
    <scope>NUCLEOTIDE SEQUENCE [LARGE SCALE GENOMIC DNA]</scope>
    <source>
        <strain evidence="2 3">Nm49</strain>
    </source>
</reference>
<protein>
    <submittedName>
        <fullName evidence="2">Stringent starvation protein B</fullName>
    </submittedName>
</protein>
<evidence type="ECO:0000256" key="1">
    <source>
        <dbReference type="SAM" id="MobiDB-lite"/>
    </source>
</evidence>
<dbReference type="EMBL" id="QAOI01000009">
    <property type="protein sequence ID" value="PTQ77303.1"/>
    <property type="molecule type" value="Genomic_DNA"/>
</dbReference>
<name>A0A2T5I0H7_9PROT</name>
<dbReference type="PANTHER" id="PTHR37486">
    <property type="entry name" value="STRINGENT STARVATION PROTEIN B"/>
    <property type="match status" value="1"/>
</dbReference>
<evidence type="ECO:0000313" key="2">
    <source>
        <dbReference type="EMBL" id="PTQ77303.1"/>
    </source>
</evidence>
<dbReference type="InterPro" id="IPR036760">
    <property type="entry name" value="SspB-like_sf"/>
</dbReference>
<dbReference type="Proteomes" id="UP000244128">
    <property type="component" value="Unassembled WGS sequence"/>
</dbReference>